<reference evidence="1 2" key="1">
    <citation type="submission" date="2018-08" db="EMBL/GenBank/DDBJ databases">
        <title>A genome reference for cultivated species of the human gut microbiota.</title>
        <authorList>
            <person name="Zou Y."/>
            <person name="Xue W."/>
            <person name="Luo G."/>
        </authorList>
    </citation>
    <scope>NUCLEOTIDE SEQUENCE [LARGE SCALE GENOMIC DNA]</scope>
    <source>
        <strain evidence="1 2">AM43-2</strain>
    </source>
</reference>
<dbReference type="EMBL" id="QSFO01000019">
    <property type="protein sequence ID" value="RHA52084.1"/>
    <property type="molecule type" value="Genomic_DNA"/>
</dbReference>
<accession>A0A413RUS0</accession>
<dbReference type="Proteomes" id="UP000284598">
    <property type="component" value="Unassembled WGS sequence"/>
</dbReference>
<organism evidence="1 2">
    <name type="scientific">Eubacterium ventriosum</name>
    <dbReference type="NCBI Taxonomy" id="39496"/>
    <lineage>
        <taxon>Bacteria</taxon>
        <taxon>Bacillati</taxon>
        <taxon>Bacillota</taxon>
        <taxon>Clostridia</taxon>
        <taxon>Eubacteriales</taxon>
        <taxon>Eubacteriaceae</taxon>
        <taxon>Eubacterium</taxon>
    </lineage>
</organism>
<dbReference type="AlphaFoldDB" id="A0A413RUS0"/>
<protein>
    <submittedName>
        <fullName evidence="1">Uncharacterized protein</fullName>
    </submittedName>
</protein>
<proteinExistence type="predicted"/>
<comment type="caution">
    <text evidence="1">The sequence shown here is derived from an EMBL/GenBank/DDBJ whole genome shotgun (WGS) entry which is preliminary data.</text>
</comment>
<sequence length="72" mass="8298">MKEDENYNCIVDKPLFILVLFIKCISFKYTRKLKNSNEITISFDGGKIMDLKNIVALNLVELTGIYGVCFRC</sequence>
<evidence type="ECO:0000313" key="1">
    <source>
        <dbReference type="EMBL" id="RHA52084.1"/>
    </source>
</evidence>
<gene>
    <name evidence="1" type="ORF">DW929_11750</name>
</gene>
<name>A0A413RUS0_9FIRM</name>
<evidence type="ECO:0000313" key="2">
    <source>
        <dbReference type="Proteomes" id="UP000284598"/>
    </source>
</evidence>